<evidence type="ECO:0000256" key="2">
    <source>
        <dbReference type="SAM" id="MobiDB-lite"/>
    </source>
</evidence>
<evidence type="ECO:0000259" key="3">
    <source>
        <dbReference type="Pfam" id="PF23404"/>
    </source>
</evidence>
<feature type="region of interest" description="Disordered" evidence="2">
    <location>
        <begin position="35"/>
        <end position="73"/>
    </location>
</feature>
<dbReference type="Proteomes" id="UP001054252">
    <property type="component" value="Unassembled WGS sequence"/>
</dbReference>
<sequence>MANSNMGGNTGCYENEHFFYEVDPDVFSCDELIPNTTDPKQNPQQVFDPSAGTNELFSSLSTNGGGQTGSGGARLCQQQQCHQPLGTNALLQDILLTSTINQGRLASPGAQPWLQQQLGQPPAPEGYLQEPWINQGQGIQAAAATESLIAQQHSGQSSVPFTGDPRSQRNIVKISALDSLVKKRRYDKTYREKVKKQKQDLVYENGRLKLEIEGKRQQMKSELEASEVENGRLKFKMEECEAENGRLEFKLEEFEAENGRLKSNLEAFQAENGRLTSKLGAFEAENGRLRSKLEAFEAENGRLRSKLEEFDAENGRFKSKLEASEAENGSLKAENGRLKSELEASKTENEILKSKLETNFGSKLWDEIDSLKGNVACLDQRTQTQYACLDHRMQTQSTELAELQNKFDKLELKQQNWRTKKKSGMSSTEEFVAQIQENDSVDAAQNIPIISAAKEAEFAREEGINQAHLNWQSQKWKILEAEVETLERWGRLGKFNRTDWLTE</sequence>
<dbReference type="Pfam" id="PF23404">
    <property type="entry name" value="FAZ1_C"/>
    <property type="match status" value="1"/>
</dbReference>
<dbReference type="Gene3D" id="6.10.250.3110">
    <property type="match status" value="2"/>
</dbReference>
<comment type="caution">
    <text evidence="4">The sequence shown here is derived from an EMBL/GenBank/DDBJ whole genome shotgun (WGS) entry which is preliminary data.</text>
</comment>
<evidence type="ECO:0000256" key="1">
    <source>
        <dbReference type="SAM" id="Coils"/>
    </source>
</evidence>
<proteinExistence type="predicted"/>
<feature type="compositionally biased region" description="Polar residues" evidence="2">
    <location>
        <begin position="35"/>
        <end position="57"/>
    </location>
</feature>
<feature type="domain" description="FAZ1 C-terminal region" evidence="3">
    <location>
        <begin position="241"/>
        <end position="275"/>
    </location>
</feature>
<evidence type="ECO:0000313" key="5">
    <source>
        <dbReference type="Proteomes" id="UP001054252"/>
    </source>
</evidence>
<evidence type="ECO:0000313" key="4">
    <source>
        <dbReference type="EMBL" id="GKV53436.1"/>
    </source>
</evidence>
<dbReference type="EMBL" id="BPVZ01001387">
    <property type="protein sequence ID" value="GKV53436.1"/>
    <property type="molecule type" value="Genomic_DNA"/>
</dbReference>
<feature type="coiled-coil region" evidence="1">
    <location>
        <begin position="386"/>
        <end position="420"/>
    </location>
</feature>
<dbReference type="InterPro" id="IPR056615">
    <property type="entry name" value="FAZ1_C"/>
</dbReference>
<gene>
    <name evidence="4" type="ORF">SLEP1_g59962</name>
</gene>
<keyword evidence="5" id="KW-1185">Reference proteome</keyword>
<dbReference type="AlphaFoldDB" id="A0AAV5MTX5"/>
<accession>A0AAV5MTX5</accession>
<name>A0AAV5MTX5_9ROSI</name>
<organism evidence="4 5">
    <name type="scientific">Rubroshorea leprosula</name>
    <dbReference type="NCBI Taxonomy" id="152421"/>
    <lineage>
        <taxon>Eukaryota</taxon>
        <taxon>Viridiplantae</taxon>
        <taxon>Streptophyta</taxon>
        <taxon>Embryophyta</taxon>
        <taxon>Tracheophyta</taxon>
        <taxon>Spermatophyta</taxon>
        <taxon>Magnoliopsida</taxon>
        <taxon>eudicotyledons</taxon>
        <taxon>Gunneridae</taxon>
        <taxon>Pentapetalae</taxon>
        <taxon>rosids</taxon>
        <taxon>malvids</taxon>
        <taxon>Malvales</taxon>
        <taxon>Dipterocarpaceae</taxon>
        <taxon>Rubroshorea</taxon>
    </lineage>
</organism>
<feature type="compositionally biased region" description="Gly residues" evidence="2">
    <location>
        <begin position="63"/>
        <end position="72"/>
    </location>
</feature>
<keyword evidence="1" id="KW-0175">Coiled coil</keyword>
<reference evidence="4 5" key="1">
    <citation type="journal article" date="2021" name="Commun. Biol.">
        <title>The genome of Shorea leprosula (Dipterocarpaceae) highlights the ecological relevance of drought in aseasonal tropical rainforests.</title>
        <authorList>
            <person name="Ng K.K.S."/>
            <person name="Kobayashi M.J."/>
            <person name="Fawcett J.A."/>
            <person name="Hatakeyama M."/>
            <person name="Paape T."/>
            <person name="Ng C.H."/>
            <person name="Ang C.C."/>
            <person name="Tnah L.H."/>
            <person name="Lee C.T."/>
            <person name="Nishiyama T."/>
            <person name="Sese J."/>
            <person name="O'Brien M.J."/>
            <person name="Copetti D."/>
            <person name="Mohd Noor M.I."/>
            <person name="Ong R.C."/>
            <person name="Putra M."/>
            <person name="Sireger I.Z."/>
            <person name="Indrioko S."/>
            <person name="Kosugi Y."/>
            <person name="Izuno A."/>
            <person name="Isagi Y."/>
            <person name="Lee S.L."/>
            <person name="Shimizu K.K."/>
        </authorList>
    </citation>
    <scope>NUCLEOTIDE SEQUENCE [LARGE SCALE GENOMIC DNA]</scope>
    <source>
        <strain evidence="4">214</strain>
    </source>
</reference>
<feature type="coiled-coil region" evidence="1">
    <location>
        <begin position="209"/>
        <end position="355"/>
    </location>
</feature>
<dbReference type="SUPFAM" id="SSF57997">
    <property type="entry name" value="Tropomyosin"/>
    <property type="match status" value="1"/>
</dbReference>
<protein>
    <recommendedName>
        <fullName evidence="3">FAZ1 C-terminal region domain-containing protein</fullName>
    </recommendedName>
</protein>